<keyword evidence="2" id="KW-0472">Membrane</keyword>
<feature type="compositionally biased region" description="Acidic residues" evidence="1">
    <location>
        <begin position="851"/>
        <end position="891"/>
    </location>
</feature>
<keyword evidence="2" id="KW-0812">Transmembrane</keyword>
<accession>A0A075GRW2</accession>
<feature type="region of interest" description="Disordered" evidence="1">
    <location>
        <begin position="668"/>
        <end position="927"/>
    </location>
</feature>
<reference evidence="3" key="1">
    <citation type="journal article" date="2014" name="Genome Biol. Evol.">
        <title>Pangenome evidence for extensive interdomain horizontal transfer affecting lineage core and shell genes in uncultured planktonic thaumarchaeota and euryarchaeota.</title>
        <authorList>
            <person name="Deschamps P."/>
            <person name="Zivanovic Y."/>
            <person name="Moreira D."/>
            <person name="Rodriguez-Valera F."/>
            <person name="Lopez-Garcia P."/>
        </authorList>
    </citation>
    <scope>NUCLEOTIDE SEQUENCE</scope>
</reference>
<feature type="compositionally biased region" description="Low complexity" evidence="1">
    <location>
        <begin position="779"/>
        <end position="803"/>
    </location>
</feature>
<feature type="transmembrane region" description="Helical" evidence="2">
    <location>
        <begin position="603"/>
        <end position="624"/>
    </location>
</feature>
<proteinExistence type="predicted"/>
<feature type="compositionally biased region" description="Pro residues" evidence="1">
    <location>
        <begin position="764"/>
        <end position="778"/>
    </location>
</feature>
<protein>
    <submittedName>
        <fullName evidence="3">Uncharacterized protein</fullName>
    </submittedName>
</protein>
<evidence type="ECO:0000313" key="3">
    <source>
        <dbReference type="EMBL" id="AIF06479.1"/>
    </source>
</evidence>
<name>A0A075GRW2_9EURY</name>
<evidence type="ECO:0000256" key="1">
    <source>
        <dbReference type="SAM" id="MobiDB-lite"/>
    </source>
</evidence>
<feature type="compositionally biased region" description="Acidic residues" evidence="1">
    <location>
        <begin position="834"/>
        <end position="843"/>
    </location>
</feature>
<organism evidence="3">
    <name type="scientific">uncultured marine group II/III euryarchaeote KM3_192_D09</name>
    <dbReference type="NCBI Taxonomy" id="1457965"/>
    <lineage>
        <taxon>Archaea</taxon>
        <taxon>Methanobacteriati</taxon>
        <taxon>Methanobacteriota</taxon>
        <taxon>environmental samples</taxon>
    </lineage>
</organism>
<dbReference type="EMBL" id="KF900771">
    <property type="protein sequence ID" value="AIF06479.1"/>
    <property type="molecule type" value="Genomic_DNA"/>
</dbReference>
<sequence length="965" mass="101919">MTELGTGRGEKMQRRVIISALLVLLILLSPFGTAVPDEYEPTFGSASGRACGGPVATDSITILPPGPVTLPADQSLLFNATLYDSDGFELGGNATWGTDDGSIQPQGGGSAIYYPTTIGNHTVWACSASINASVEVQVTIGATQWIELVGNGDNVTTDEEIEFQVVQFDVHGNSAPLYVPSQYWTIPDGSSIVSASGEPASWTPGPLGNFIIIVTASGFSAQYEVNVSRGVGQDLVVTYSQSLITSDDTVALTMEISDAAGNTWAVEGDWSTLQPEAAEWLTTDGTDAVFDGHTIGNWTVRADYNGPENGFINMSDEVIIDVRVGRISLVMIDGHDTTILTGETLEFNPVATDLDGNIVEGATFNWSVDGVSGDDSIDGGAATFTPSGKGQHTIFVESGGRPSSARVQVEWSDPVDLNVTTTGGDWYLTVTTGESLPLHVLGLDVMGEWHSYDPVWQVEEAWGTIEEAGGDGDYLFHAAGVNWTQLHAFVGEDEYTVLVYVTPGQLDHLTVSIQDYGIQGESATFVVEGFDVSGNGVSIPICDVTIDSTAGRTECLDGQWTLILDHDGEQQLLTANYDGSEGTAFIDVRPTLLEGQFGSSTQVIVVGAGLLGLMISMVLLFAYARVRKLAKEFDEEEEEESEVTMTPAIMPSPVLGAPPPPPSIAAGGVTTMQGRPPPPSPAILGKMGERRNKPATAPPAFMFGQGLASNSTGSAPQAGIFVRSDPKYGWGDPAKAPAEGYGWEGQTGPQSSAVIGATGFPSGAPSPPPGFSPEPQPVAPQQTAPAQTDTSPASPALSDALSTFGSPEVEEETETEASSLDAALSKFGSSTEGENVEPEETEVEEQKIEIDESEESSEAEVSDEGVVSEEPESEEAELDEVVWDDAEPDPDSESKAKSDEPWDDGWGSDWGEPSAVEPGLGPQLDDGCVLSALPGTKAGESGWYFDGFGKPSLWEFRPFGWERIE</sequence>
<keyword evidence="2" id="KW-1133">Transmembrane helix</keyword>
<dbReference type="AlphaFoldDB" id="A0A075GRW2"/>
<evidence type="ECO:0000256" key="2">
    <source>
        <dbReference type="SAM" id="Phobius"/>
    </source>
</evidence>